<sequence>MVAFLKSLLERETIGTKALADIGRTADPRVADLILKSELDQGSICILLQSEIARKDAAVAAPHRRPVNEHRVQSTLEQAIAYARFTQNELVRTIEEAVLNIFDAELNSHLMKILRFHRQQIEQLETLLA</sequence>
<gene>
    <name evidence="1" type="ORF">SAMN05444171_6206</name>
</gene>
<dbReference type="EMBL" id="FNTI01000001">
    <property type="protein sequence ID" value="SEE08617.1"/>
    <property type="molecule type" value="Genomic_DNA"/>
</dbReference>
<evidence type="ECO:0000313" key="2">
    <source>
        <dbReference type="Proteomes" id="UP000183208"/>
    </source>
</evidence>
<protein>
    <submittedName>
        <fullName evidence="1">Uncharacterized protein</fullName>
    </submittedName>
</protein>
<dbReference type="RefSeq" id="WP_172841720.1">
    <property type="nucleotide sequence ID" value="NZ_LT670845.1"/>
</dbReference>
<dbReference type="Proteomes" id="UP000183208">
    <property type="component" value="Unassembled WGS sequence"/>
</dbReference>
<dbReference type="AlphaFoldDB" id="A0A1M7FJT1"/>
<proteinExistence type="predicted"/>
<name>A0A1M7FJT1_9BRAD</name>
<evidence type="ECO:0000313" key="1">
    <source>
        <dbReference type="EMBL" id="SEE08617.1"/>
    </source>
</evidence>
<organism evidence="1 2">
    <name type="scientific">Bradyrhizobium lablabi</name>
    <dbReference type="NCBI Taxonomy" id="722472"/>
    <lineage>
        <taxon>Bacteria</taxon>
        <taxon>Pseudomonadati</taxon>
        <taxon>Pseudomonadota</taxon>
        <taxon>Alphaproteobacteria</taxon>
        <taxon>Hyphomicrobiales</taxon>
        <taxon>Nitrobacteraceae</taxon>
        <taxon>Bradyrhizobium</taxon>
    </lineage>
</organism>
<reference evidence="1 2" key="1">
    <citation type="submission" date="2016-10" db="EMBL/GenBank/DDBJ databases">
        <authorList>
            <person name="de Groot N.N."/>
        </authorList>
    </citation>
    <scope>NUCLEOTIDE SEQUENCE [LARGE SCALE GENOMIC DNA]</scope>
    <source>
        <strain evidence="1 2">GAS522</strain>
    </source>
</reference>
<accession>A0A1M7FJT1</accession>